<dbReference type="Gene3D" id="3.60.10.10">
    <property type="entry name" value="Endonuclease/exonuclease/phosphatase"/>
    <property type="match status" value="1"/>
</dbReference>
<dbReference type="EMBL" id="PQFF01000466">
    <property type="protein sequence ID" value="RHZ48528.1"/>
    <property type="molecule type" value="Genomic_DNA"/>
</dbReference>
<evidence type="ECO:0000313" key="3">
    <source>
        <dbReference type="Proteomes" id="UP000266861"/>
    </source>
</evidence>
<evidence type="ECO:0000256" key="1">
    <source>
        <dbReference type="SAM" id="MobiDB-lite"/>
    </source>
</evidence>
<proteinExistence type="predicted"/>
<sequence length="539" mass="62838">MEPNPPICQITASCMIANVNKEQISSMWAVSEAKFHLRLIPSRWYYKNKDSSKEPFLVTNKFEDENISMNKYISHGSHDQMPPNHEENSYGENSYGNSKKSPITNYNVTLTSDTNNNINKNYINNSPIFSNYEIDDTDDLLISDIVELSNGQSFSFSLQENTEGSLLPFILNKDYNEKFFHSEEEVYKELETFANILSSPELFASYIIDLQYVESPIQATPFEIFNKFVKKDKEVFRNLKSSYHSYLQHHRKSSFLHQYDMAVYKVLSTYKSKQEITDISEEKKAELISGLYLHYAWEYLVKLISPTEYSPKHNSQISYVITILEISKEQLDLSAAFSILQQKYMKSKPPFDSYLERKRVNTVPNKSSTFSKSEYHYNKGKHSVDNINKLQMEDITYDILTTQQSSQSKDFDLFKDNIPSYPCVEEGIIEEDTLIQQLKHFMNSIHNEETFVDYILKLHQETFRDGTHEQMIFSHYLEIHNFDIVGISETKLKELATNFAFKEQSIYKCFWSFNDSEPRGTGVGLLIKKDIAKHIQKVS</sequence>
<reference evidence="2 3" key="1">
    <citation type="submission" date="2018-08" db="EMBL/GenBank/DDBJ databases">
        <title>Genome and evolution of the arbuscular mycorrhizal fungus Diversispora epigaea (formerly Glomus versiforme) and its bacterial endosymbionts.</title>
        <authorList>
            <person name="Sun X."/>
            <person name="Fei Z."/>
            <person name="Harrison M."/>
        </authorList>
    </citation>
    <scope>NUCLEOTIDE SEQUENCE [LARGE SCALE GENOMIC DNA]</scope>
    <source>
        <strain evidence="2 3">IT104</strain>
    </source>
</reference>
<accession>A0A397GFW7</accession>
<feature type="region of interest" description="Disordered" evidence="1">
    <location>
        <begin position="75"/>
        <end position="97"/>
    </location>
</feature>
<dbReference type="OrthoDB" id="2449627at2759"/>
<evidence type="ECO:0000313" key="2">
    <source>
        <dbReference type="EMBL" id="RHZ48528.1"/>
    </source>
</evidence>
<protein>
    <submittedName>
        <fullName evidence="2">Uncharacterized protein</fullName>
    </submittedName>
</protein>
<dbReference type="Proteomes" id="UP000266861">
    <property type="component" value="Unassembled WGS sequence"/>
</dbReference>
<dbReference type="InterPro" id="IPR036691">
    <property type="entry name" value="Endo/exonu/phosph_ase_sf"/>
</dbReference>
<gene>
    <name evidence="2" type="ORF">Glove_547g45</name>
</gene>
<organism evidence="2 3">
    <name type="scientific">Diversispora epigaea</name>
    <dbReference type="NCBI Taxonomy" id="1348612"/>
    <lineage>
        <taxon>Eukaryota</taxon>
        <taxon>Fungi</taxon>
        <taxon>Fungi incertae sedis</taxon>
        <taxon>Mucoromycota</taxon>
        <taxon>Glomeromycotina</taxon>
        <taxon>Glomeromycetes</taxon>
        <taxon>Diversisporales</taxon>
        <taxon>Diversisporaceae</taxon>
        <taxon>Diversispora</taxon>
    </lineage>
</organism>
<comment type="caution">
    <text evidence="2">The sequence shown here is derived from an EMBL/GenBank/DDBJ whole genome shotgun (WGS) entry which is preliminary data.</text>
</comment>
<dbReference type="AlphaFoldDB" id="A0A397GFW7"/>
<keyword evidence="3" id="KW-1185">Reference proteome</keyword>
<name>A0A397GFW7_9GLOM</name>